<dbReference type="EMBL" id="JAARPL010000010">
    <property type="protein sequence ID" value="MBC1373364.1"/>
    <property type="molecule type" value="Genomic_DNA"/>
</dbReference>
<protein>
    <submittedName>
        <fullName evidence="1">Phage head closure protein</fullName>
    </submittedName>
</protein>
<evidence type="ECO:0000313" key="1">
    <source>
        <dbReference type="EMBL" id="MBC1373364.1"/>
    </source>
</evidence>
<organism evidence="1 2">
    <name type="scientific">Listeria booriae</name>
    <dbReference type="NCBI Taxonomy" id="1552123"/>
    <lineage>
        <taxon>Bacteria</taxon>
        <taxon>Bacillati</taxon>
        <taxon>Bacillota</taxon>
        <taxon>Bacilli</taxon>
        <taxon>Bacillales</taxon>
        <taxon>Listeriaceae</taxon>
        <taxon>Listeria</taxon>
    </lineage>
</organism>
<accession>A0A841Y8X9</accession>
<gene>
    <name evidence="1" type="ORF">HB847_13375</name>
</gene>
<dbReference type="NCBIfam" id="TIGR01563">
    <property type="entry name" value="gp16_SPP1"/>
    <property type="match status" value="1"/>
</dbReference>
<sequence>MEIGELDTRIMFNRKVQEKDENGELKKRLAPVFPCWAEVRKATAKEFKEAEGRSTRITFVIREQQKNKIETDMVITFNGVNFEVIETLPDYKNKELFLVKGELFEW</sequence>
<dbReference type="AlphaFoldDB" id="A0A841Y8X9"/>
<dbReference type="Gene3D" id="2.40.10.270">
    <property type="entry name" value="Bacteriophage SPP1 head-tail adaptor protein"/>
    <property type="match status" value="1"/>
</dbReference>
<name>A0A841Y8X9_9LIST</name>
<proteinExistence type="predicted"/>
<dbReference type="Pfam" id="PF05521">
    <property type="entry name" value="Phage_HCP"/>
    <property type="match status" value="1"/>
</dbReference>
<dbReference type="InterPro" id="IPR008767">
    <property type="entry name" value="Phage_SPP1_head-tail_adaptor"/>
</dbReference>
<dbReference type="InterPro" id="IPR038666">
    <property type="entry name" value="SSP1_head-tail_sf"/>
</dbReference>
<comment type="caution">
    <text evidence="1">The sequence shown here is derived from an EMBL/GenBank/DDBJ whole genome shotgun (WGS) entry which is preliminary data.</text>
</comment>
<dbReference type="RefSeq" id="WP_185377664.1">
    <property type="nucleotide sequence ID" value="NZ_JAARPL010000010.1"/>
</dbReference>
<dbReference type="Proteomes" id="UP000591929">
    <property type="component" value="Unassembled WGS sequence"/>
</dbReference>
<reference evidence="1 2" key="1">
    <citation type="submission" date="2020-03" db="EMBL/GenBank/DDBJ databases">
        <title>Soil Listeria distribution.</title>
        <authorList>
            <person name="Liao J."/>
            <person name="Wiedmann M."/>
        </authorList>
    </citation>
    <scope>NUCLEOTIDE SEQUENCE [LARGE SCALE GENOMIC DNA]</scope>
    <source>
        <strain evidence="1 2">FSL L7-1681</strain>
    </source>
</reference>
<evidence type="ECO:0000313" key="2">
    <source>
        <dbReference type="Proteomes" id="UP000591929"/>
    </source>
</evidence>